<dbReference type="EMBL" id="WSSB01000005">
    <property type="protein sequence ID" value="MXR36682.1"/>
    <property type="molecule type" value="Genomic_DNA"/>
</dbReference>
<gene>
    <name evidence="1" type="ORF">GQF02_06835</name>
</gene>
<name>A0A845BK98_9NEIS</name>
<comment type="caution">
    <text evidence="1">The sequence shown here is derived from an EMBL/GenBank/DDBJ whole genome shotgun (WGS) entry which is preliminary data.</text>
</comment>
<reference evidence="1 2" key="1">
    <citation type="submission" date="2019-12" db="EMBL/GenBank/DDBJ databases">
        <title>Neisseriaceae gen. nov. sp. Genome sequencing and assembly.</title>
        <authorList>
            <person name="Liu Z."/>
            <person name="Li A."/>
        </authorList>
    </citation>
    <scope>NUCLEOTIDE SEQUENCE [LARGE SCALE GENOMIC DNA]</scope>
    <source>
        <strain evidence="1 2">B2N2-7</strain>
    </source>
</reference>
<sequence length="221" mass="23969">MGARLWCCQPAPCRTAVAQGARAEPAGSEPDRPPLPAAIAGNSGLCPRSHCLAGGALHAMRRICLGLLASLALAGSVWAGEAAYKAVFVYKLLDFVQWPDATTSGRRLCVAVSDTDWPAFRALEGQDGLKVERLLRDASLANCSVVYLGEMPTAELSGWARRIEREPVLSVCENWRCARDGVMLGLGLENSRLYFEFNSQVMSRSGLKLSSRLLRLARTVY</sequence>
<dbReference type="Proteomes" id="UP000467214">
    <property type="component" value="Unassembled WGS sequence"/>
</dbReference>
<evidence type="ECO:0000313" key="1">
    <source>
        <dbReference type="EMBL" id="MXR36682.1"/>
    </source>
</evidence>
<keyword evidence="2" id="KW-1185">Reference proteome</keyword>
<proteinExistence type="predicted"/>
<accession>A0A845BK98</accession>
<dbReference type="AlphaFoldDB" id="A0A845BK98"/>
<dbReference type="InterPro" id="IPR025293">
    <property type="entry name" value="YfiR/HmsC-like"/>
</dbReference>
<evidence type="ECO:0000313" key="2">
    <source>
        <dbReference type="Proteomes" id="UP000467214"/>
    </source>
</evidence>
<dbReference type="Pfam" id="PF13689">
    <property type="entry name" value="DUF4154"/>
    <property type="match status" value="1"/>
</dbReference>
<organism evidence="1 2">
    <name type="scientific">Craterilacuibacter sinensis</name>
    <dbReference type="NCBI Taxonomy" id="2686017"/>
    <lineage>
        <taxon>Bacteria</taxon>
        <taxon>Pseudomonadati</taxon>
        <taxon>Pseudomonadota</taxon>
        <taxon>Betaproteobacteria</taxon>
        <taxon>Neisseriales</taxon>
        <taxon>Neisseriaceae</taxon>
        <taxon>Craterilacuibacter</taxon>
    </lineage>
</organism>
<protein>
    <submittedName>
        <fullName evidence="1">DUF4154 domain-containing protein</fullName>
    </submittedName>
</protein>